<dbReference type="RefSeq" id="WP_344058587.1">
    <property type="nucleotide sequence ID" value="NZ_BAAAOH010000001.1"/>
</dbReference>
<dbReference type="EMBL" id="BAAAOH010000001">
    <property type="protein sequence ID" value="GAA1976766.1"/>
    <property type="molecule type" value="Genomic_DNA"/>
</dbReference>
<evidence type="ECO:0000313" key="12">
    <source>
        <dbReference type="Proteomes" id="UP001500326"/>
    </source>
</evidence>
<dbReference type="SMART" id="SM00896">
    <property type="entry name" value="FDX-ACB"/>
    <property type="match status" value="1"/>
</dbReference>
<keyword evidence="4" id="KW-0067">ATP-binding</keyword>
<keyword evidence="6" id="KW-0809">Transit peptide</keyword>
<dbReference type="InterPro" id="IPR002319">
    <property type="entry name" value="Phenylalanyl-tRNA_Synthase"/>
</dbReference>
<reference evidence="11 12" key="1">
    <citation type="journal article" date="2019" name="Int. J. Syst. Evol. Microbiol.">
        <title>The Global Catalogue of Microorganisms (GCM) 10K type strain sequencing project: providing services to taxonomists for standard genome sequencing and annotation.</title>
        <authorList>
            <consortium name="The Broad Institute Genomics Platform"/>
            <consortium name="The Broad Institute Genome Sequencing Center for Infectious Disease"/>
            <person name="Wu L."/>
            <person name="Ma J."/>
        </authorList>
    </citation>
    <scope>NUCLEOTIDE SEQUENCE [LARGE SCALE GENOMIC DNA]</scope>
    <source>
        <strain evidence="11 12">JCM 14902</strain>
    </source>
</reference>
<evidence type="ECO:0000313" key="11">
    <source>
        <dbReference type="EMBL" id="GAA1976766.1"/>
    </source>
</evidence>
<feature type="domain" description="FDX-ACB" evidence="10">
    <location>
        <begin position="266"/>
        <end position="375"/>
    </location>
</feature>
<dbReference type="Gene3D" id="3.30.70.380">
    <property type="entry name" value="Ferrodoxin-fold anticodon-binding domain"/>
    <property type="match status" value="1"/>
</dbReference>
<keyword evidence="12" id="KW-1185">Reference proteome</keyword>
<comment type="caution">
    <text evidence="11">The sequence shown here is derived from an EMBL/GenBank/DDBJ whole genome shotgun (WGS) entry which is preliminary data.</text>
</comment>
<keyword evidence="5" id="KW-0648">Protein biosynthesis</keyword>
<dbReference type="InterPro" id="IPR036690">
    <property type="entry name" value="Fdx_antiC-bd_sf"/>
</dbReference>
<evidence type="ECO:0000259" key="9">
    <source>
        <dbReference type="PROSITE" id="PS50862"/>
    </source>
</evidence>
<comment type="similarity">
    <text evidence="1">Belongs to the class-II aminoacyl-tRNA synthetase family.</text>
</comment>
<evidence type="ECO:0000256" key="8">
    <source>
        <dbReference type="ARBA" id="ARBA00031194"/>
    </source>
</evidence>
<evidence type="ECO:0000259" key="10">
    <source>
        <dbReference type="PROSITE" id="PS51447"/>
    </source>
</evidence>
<evidence type="ECO:0000256" key="4">
    <source>
        <dbReference type="ARBA" id="ARBA00022840"/>
    </source>
</evidence>
<name>A0ABN2RXK1_9MICO</name>
<keyword evidence="7" id="KW-0030">Aminoacyl-tRNA synthetase</keyword>
<evidence type="ECO:0000256" key="6">
    <source>
        <dbReference type="ARBA" id="ARBA00022946"/>
    </source>
</evidence>
<feature type="domain" description="Aminoacyl-transfer RNA synthetases class-II family profile" evidence="9">
    <location>
        <begin position="116"/>
        <end position="250"/>
    </location>
</feature>
<dbReference type="PROSITE" id="PS50862">
    <property type="entry name" value="AA_TRNA_LIGASE_II"/>
    <property type="match status" value="1"/>
</dbReference>
<protein>
    <recommendedName>
        <fullName evidence="8">Phenylalanyl-tRNA synthetase</fullName>
    </recommendedName>
</protein>
<evidence type="ECO:0000256" key="5">
    <source>
        <dbReference type="ARBA" id="ARBA00022917"/>
    </source>
</evidence>
<keyword evidence="3" id="KW-0547">Nucleotide-binding</keyword>
<dbReference type="SUPFAM" id="SSF54991">
    <property type="entry name" value="Anticodon-binding domain of PheRS"/>
    <property type="match status" value="1"/>
</dbReference>
<proteinExistence type="inferred from homology"/>
<evidence type="ECO:0000256" key="2">
    <source>
        <dbReference type="ARBA" id="ARBA00022598"/>
    </source>
</evidence>
<keyword evidence="2" id="KW-0436">Ligase</keyword>
<dbReference type="InterPro" id="IPR045864">
    <property type="entry name" value="aa-tRNA-synth_II/BPL/LPL"/>
</dbReference>
<evidence type="ECO:0000256" key="3">
    <source>
        <dbReference type="ARBA" id="ARBA00022741"/>
    </source>
</evidence>
<dbReference type="InterPro" id="IPR006195">
    <property type="entry name" value="aa-tRNA-synth_II"/>
</dbReference>
<dbReference type="SUPFAM" id="SSF55681">
    <property type="entry name" value="Class II aaRS and biotin synthetases"/>
    <property type="match status" value="1"/>
</dbReference>
<dbReference type="Pfam" id="PF01409">
    <property type="entry name" value="tRNA-synt_2d"/>
    <property type="match status" value="1"/>
</dbReference>
<organism evidence="11 12">
    <name type="scientific">Microbacterium pumilum</name>
    <dbReference type="NCBI Taxonomy" id="344165"/>
    <lineage>
        <taxon>Bacteria</taxon>
        <taxon>Bacillati</taxon>
        <taxon>Actinomycetota</taxon>
        <taxon>Actinomycetes</taxon>
        <taxon>Micrococcales</taxon>
        <taxon>Microbacteriaceae</taxon>
        <taxon>Microbacterium</taxon>
    </lineage>
</organism>
<dbReference type="Proteomes" id="UP001500326">
    <property type="component" value="Unassembled WGS sequence"/>
</dbReference>
<evidence type="ECO:0000256" key="1">
    <source>
        <dbReference type="ARBA" id="ARBA00008226"/>
    </source>
</evidence>
<evidence type="ECO:0000256" key="7">
    <source>
        <dbReference type="ARBA" id="ARBA00023146"/>
    </source>
</evidence>
<dbReference type="InterPro" id="IPR005121">
    <property type="entry name" value="Fdx_antiC-bd"/>
</dbReference>
<accession>A0ABN2RXK1</accession>
<gene>
    <name evidence="11" type="ORF">GCM10009777_07140</name>
</gene>
<dbReference type="PROSITE" id="PS51447">
    <property type="entry name" value="FDX_ACB"/>
    <property type="match status" value="1"/>
</dbReference>
<dbReference type="Gene3D" id="3.30.930.10">
    <property type="entry name" value="Bira Bifunctional Protein, Domain 2"/>
    <property type="match status" value="1"/>
</dbReference>
<sequence>MSYVDYLTPDQLSRALALRDLTDPAHGEHAIQVLLDAVVAALQSEWGSTVRYVRSSPVVPVHENYDRLGYNADDVTRARRYTRYISPTVMLRSHTSAELPAALEHYAGRSDVDELIVAPGLVYRRDTVDRSHVGEPHQVDLWRIRSTGESDDGDMLVMIERLVEAVLPGAEWTVADATHPYTVAGRQIDVRHEGQWLELAECGRIHPDVLLGSGLDPVRWSGLALGMGLERALMLRKSIPDIRYLRAEDPRIASQMLSLEPWRDVSPLPASRRDISVVVAADEDEETLGDRIRTALGEDADVVESIELLSRTPHESLPHAARSRLGTRDGQVNLLLRIVLRPIDRTLTSDQANAIRNAIYLAVHEGPVMELISARPGSGFDGRARRLG</sequence>